<proteinExistence type="predicted"/>
<accession>F4Q967</accession>
<name>F4Q967_CACFS</name>
<keyword evidence="2" id="KW-1185">Reference proteome</keyword>
<dbReference type="AlphaFoldDB" id="F4Q967"/>
<dbReference type="EMBL" id="GL883026">
    <property type="protein sequence ID" value="EGG15236.1"/>
    <property type="molecule type" value="Genomic_DNA"/>
</dbReference>
<dbReference type="Proteomes" id="UP000007797">
    <property type="component" value="Unassembled WGS sequence"/>
</dbReference>
<dbReference type="GeneID" id="14867195"/>
<evidence type="ECO:0000313" key="2">
    <source>
        <dbReference type="Proteomes" id="UP000007797"/>
    </source>
</evidence>
<protein>
    <submittedName>
        <fullName evidence="1">Uncharacterized protein</fullName>
    </submittedName>
</protein>
<sequence>MKLASTLNSTKRSTSIERVVIKHTHTYYILPVSGGHCKKRYLYHYHYHPDTRHDDYYYYYDKN</sequence>
<dbReference type="KEGG" id="dfa:DFA_10068"/>
<reference evidence="2" key="1">
    <citation type="journal article" date="2011" name="Genome Res.">
        <title>Phylogeny-wide analysis of social amoeba genomes highlights ancient origins for complex intercellular communication.</title>
        <authorList>
            <person name="Heidel A.J."/>
            <person name="Lawal H.M."/>
            <person name="Felder M."/>
            <person name="Schilde C."/>
            <person name="Helps N.R."/>
            <person name="Tunggal B."/>
            <person name="Rivero F."/>
            <person name="John U."/>
            <person name="Schleicher M."/>
            <person name="Eichinger L."/>
            <person name="Platzer M."/>
            <person name="Noegel A.A."/>
            <person name="Schaap P."/>
            <person name="Gloeckner G."/>
        </authorList>
    </citation>
    <scope>NUCLEOTIDE SEQUENCE [LARGE SCALE GENOMIC DNA]</scope>
    <source>
        <strain evidence="2">SH3</strain>
    </source>
</reference>
<dbReference type="RefSeq" id="XP_004351956.1">
    <property type="nucleotide sequence ID" value="XM_004351904.1"/>
</dbReference>
<gene>
    <name evidence="1" type="ORF">DFA_10068</name>
</gene>
<organism evidence="1 2">
    <name type="scientific">Cavenderia fasciculata</name>
    <name type="common">Slime mold</name>
    <name type="synonym">Dictyostelium fasciculatum</name>
    <dbReference type="NCBI Taxonomy" id="261658"/>
    <lineage>
        <taxon>Eukaryota</taxon>
        <taxon>Amoebozoa</taxon>
        <taxon>Evosea</taxon>
        <taxon>Eumycetozoa</taxon>
        <taxon>Dictyostelia</taxon>
        <taxon>Acytosteliales</taxon>
        <taxon>Cavenderiaceae</taxon>
        <taxon>Cavenderia</taxon>
    </lineage>
</organism>
<evidence type="ECO:0000313" key="1">
    <source>
        <dbReference type="EMBL" id="EGG15236.1"/>
    </source>
</evidence>